<protein>
    <recommendedName>
        <fullName evidence="3">Reverse transcriptase domain-containing protein</fullName>
    </recommendedName>
</protein>
<gene>
    <name evidence="1" type="ORF">CR513_20385</name>
</gene>
<feature type="non-terminal residue" evidence="1">
    <location>
        <position position="1"/>
    </location>
</feature>
<keyword evidence="2" id="KW-1185">Reference proteome</keyword>
<evidence type="ECO:0008006" key="3">
    <source>
        <dbReference type="Google" id="ProtNLM"/>
    </source>
</evidence>
<evidence type="ECO:0000313" key="2">
    <source>
        <dbReference type="Proteomes" id="UP000257109"/>
    </source>
</evidence>
<evidence type="ECO:0000313" key="1">
    <source>
        <dbReference type="EMBL" id="RDX96904.1"/>
    </source>
</evidence>
<organism evidence="1 2">
    <name type="scientific">Mucuna pruriens</name>
    <name type="common">Velvet bean</name>
    <name type="synonym">Dolichos pruriens</name>
    <dbReference type="NCBI Taxonomy" id="157652"/>
    <lineage>
        <taxon>Eukaryota</taxon>
        <taxon>Viridiplantae</taxon>
        <taxon>Streptophyta</taxon>
        <taxon>Embryophyta</taxon>
        <taxon>Tracheophyta</taxon>
        <taxon>Spermatophyta</taxon>
        <taxon>Magnoliopsida</taxon>
        <taxon>eudicotyledons</taxon>
        <taxon>Gunneridae</taxon>
        <taxon>Pentapetalae</taxon>
        <taxon>rosids</taxon>
        <taxon>fabids</taxon>
        <taxon>Fabales</taxon>
        <taxon>Fabaceae</taxon>
        <taxon>Papilionoideae</taxon>
        <taxon>50 kb inversion clade</taxon>
        <taxon>NPAAA clade</taxon>
        <taxon>indigoferoid/millettioid clade</taxon>
        <taxon>Phaseoleae</taxon>
        <taxon>Mucuna</taxon>
    </lineage>
</organism>
<dbReference type="EMBL" id="QJKJ01003778">
    <property type="protein sequence ID" value="RDX96904.1"/>
    <property type="molecule type" value="Genomic_DNA"/>
</dbReference>
<dbReference type="Proteomes" id="UP000257109">
    <property type="component" value="Unassembled WGS sequence"/>
</dbReference>
<proteinExistence type="predicted"/>
<dbReference type="AlphaFoldDB" id="A0A371H264"/>
<accession>A0A371H264</accession>
<dbReference type="OrthoDB" id="1430787at2759"/>
<reference evidence="1" key="1">
    <citation type="submission" date="2018-05" db="EMBL/GenBank/DDBJ databases">
        <title>Draft genome of Mucuna pruriens seed.</title>
        <authorList>
            <person name="Nnadi N.E."/>
            <person name="Vos R."/>
            <person name="Hasami M.H."/>
            <person name="Devisetty U.K."/>
            <person name="Aguiy J.C."/>
        </authorList>
    </citation>
    <scope>NUCLEOTIDE SEQUENCE [LARGE SCALE GENOMIC DNA]</scope>
    <source>
        <strain evidence="1">JCA_2017</strain>
    </source>
</reference>
<sequence>MCDASNSPLGAVLDQSQNRKTSACHYVCIQNNGSGLFPSEASRLYKEKLKSDAKYYIWDDPYLWRLYDDQVIRRCILDFEITYVLQFCHATSGGDHYGPTKTTRKVLDCGFY</sequence>
<comment type="caution">
    <text evidence="1">The sequence shown here is derived from an EMBL/GenBank/DDBJ whole genome shotgun (WGS) entry which is preliminary data.</text>
</comment>
<name>A0A371H264_MUCPR</name>